<comment type="caution">
    <text evidence="6">The sequence shown here is derived from an EMBL/GenBank/DDBJ whole genome shotgun (WGS) entry which is preliminary data.</text>
</comment>
<dbReference type="InterPro" id="IPR012292">
    <property type="entry name" value="Globin/Proto"/>
</dbReference>
<dbReference type="PANTHER" id="PTHR43396:SF3">
    <property type="entry name" value="FLAVOHEMOPROTEIN"/>
    <property type="match status" value="1"/>
</dbReference>
<dbReference type="GO" id="GO:0046210">
    <property type="term" value="P:nitric oxide catabolic process"/>
    <property type="evidence" value="ECO:0007669"/>
    <property type="project" value="TreeGrafter"/>
</dbReference>
<dbReference type="GO" id="GO:0019825">
    <property type="term" value="F:oxygen binding"/>
    <property type="evidence" value="ECO:0007669"/>
    <property type="project" value="InterPro"/>
</dbReference>
<evidence type="ECO:0000313" key="6">
    <source>
        <dbReference type="EMBL" id="CAF4207144.1"/>
    </source>
</evidence>
<organism evidence="6 7">
    <name type="scientific">Rotaria sordida</name>
    <dbReference type="NCBI Taxonomy" id="392033"/>
    <lineage>
        <taxon>Eukaryota</taxon>
        <taxon>Metazoa</taxon>
        <taxon>Spiralia</taxon>
        <taxon>Gnathifera</taxon>
        <taxon>Rotifera</taxon>
        <taxon>Eurotatoria</taxon>
        <taxon>Bdelloidea</taxon>
        <taxon>Philodinida</taxon>
        <taxon>Philodinidae</taxon>
        <taxon>Rotaria</taxon>
    </lineage>
</organism>
<dbReference type="InterPro" id="IPR009050">
    <property type="entry name" value="Globin-like_sf"/>
</dbReference>
<reference evidence="6" key="1">
    <citation type="submission" date="2021-02" db="EMBL/GenBank/DDBJ databases">
        <authorList>
            <person name="Nowell W R."/>
        </authorList>
    </citation>
    <scope>NUCLEOTIDE SEQUENCE</scope>
</reference>
<dbReference type="PANTHER" id="PTHR43396">
    <property type="entry name" value="FLAVOHEMOPROTEIN"/>
    <property type="match status" value="1"/>
</dbReference>
<keyword evidence="4" id="KW-0561">Oxygen transport</keyword>
<evidence type="ECO:0000313" key="7">
    <source>
        <dbReference type="Proteomes" id="UP000663836"/>
    </source>
</evidence>
<keyword evidence="1 4" id="KW-0349">Heme</keyword>
<evidence type="ECO:0000256" key="1">
    <source>
        <dbReference type="ARBA" id="ARBA00022617"/>
    </source>
</evidence>
<keyword evidence="3" id="KW-0408">Iron</keyword>
<dbReference type="GO" id="GO:0005344">
    <property type="term" value="F:oxygen carrier activity"/>
    <property type="evidence" value="ECO:0007669"/>
    <property type="project" value="UniProtKB-KW"/>
</dbReference>
<evidence type="ECO:0000259" key="5">
    <source>
        <dbReference type="PROSITE" id="PS01033"/>
    </source>
</evidence>
<dbReference type="Gene3D" id="1.10.490.10">
    <property type="entry name" value="Globins"/>
    <property type="match status" value="1"/>
</dbReference>
<dbReference type="InterPro" id="IPR000971">
    <property type="entry name" value="Globin"/>
</dbReference>
<dbReference type="GO" id="GO:0046872">
    <property type="term" value="F:metal ion binding"/>
    <property type="evidence" value="ECO:0007669"/>
    <property type="project" value="UniProtKB-KW"/>
</dbReference>
<dbReference type="Pfam" id="PF00042">
    <property type="entry name" value="Globin"/>
    <property type="match status" value="1"/>
</dbReference>
<dbReference type="GO" id="GO:0071949">
    <property type="term" value="F:FAD binding"/>
    <property type="evidence" value="ECO:0007669"/>
    <property type="project" value="TreeGrafter"/>
</dbReference>
<sequence>MFAAHPELLNLFNQTNQKVGTQPLALANTVYFAAENIDHLDVLTPQVKLIAHKHRALTVLPEHYPIVGKYLLLAIKEF</sequence>
<evidence type="ECO:0000256" key="3">
    <source>
        <dbReference type="ARBA" id="ARBA00023004"/>
    </source>
</evidence>
<keyword evidence="2" id="KW-0479">Metal-binding</keyword>
<accession>A0A820BFY9</accession>
<comment type="similarity">
    <text evidence="4">Belongs to the globin family.</text>
</comment>
<protein>
    <recommendedName>
        <fullName evidence="5">Globin domain-containing protein</fullName>
    </recommendedName>
</protein>
<name>A0A820BFY9_9BILA</name>
<dbReference type="SUPFAM" id="SSF46458">
    <property type="entry name" value="Globin-like"/>
    <property type="match status" value="1"/>
</dbReference>
<feature type="domain" description="Globin" evidence="5">
    <location>
        <begin position="1"/>
        <end position="78"/>
    </location>
</feature>
<dbReference type="GO" id="GO:0071500">
    <property type="term" value="P:cellular response to nitrosative stress"/>
    <property type="evidence" value="ECO:0007669"/>
    <property type="project" value="TreeGrafter"/>
</dbReference>
<dbReference type="GO" id="GO:0008941">
    <property type="term" value="F:nitric oxide dioxygenase NAD(P)H activity"/>
    <property type="evidence" value="ECO:0007669"/>
    <property type="project" value="TreeGrafter"/>
</dbReference>
<dbReference type="Proteomes" id="UP000663836">
    <property type="component" value="Unassembled WGS sequence"/>
</dbReference>
<dbReference type="GO" id="GO:0020037">
    <property type="term" value="F:heme binding"/>
    <property type="evidence" value="ECO:0007669"/>
    <property type="project" value="InterPro"/>
</dbReference>
<proteinExistence type="inferred from homology"/>
<gene>
    <name evidence="6" type="ORF">JBS370_LOCUS36810</name>
</gene>
<dbReference type="AlphaFoldDB" id="A0A820BFY9"/>
<keyword evidence="4" id="KW-0813">Transport</keyword>
<dbReference type="PROSITE" id="PS01033">
    <property type="entry name" value="GLOBIN"/>
    <property type="match status" value="1"/>
</dbReference>
<feature type="non-terminal residue" evidence="6">
    <location>
        <position position="78"/>
    </location>
</feature>
<evidence type="ECO:0000256" key="2">
    <source>
        <dbReference type="ARBA" id="ARBA00022723"/>
    </source>
</evidence>
<evidence type="ECO:0000256" key="4">
    <source>
        <dbReference type="RuleBase" id="RU000356"/>
    </source>
</evidence>
<dbReference type="EMBL" id="CAJOBD010015285">
    <property type="protein sequence ID" value="CAF4207144.1"/>
    <property type="molecule type" value="Genomic_DNA"/>
</dbReference>